<dbReference type="SUPFAM" id="SSF53335">
    <property type="entry name" value="S-adenosyl-L-methionine-dependent methyltransferases"/>
    <property type="match status" value="1"/>
</dbReference>
<reference evidence="3" key="1">
    <citation type="submission" date="2016-04" db="EMBL/GenBank/DDBJ databases">
        <authorList>
            <person name="Tabuchi Yagui T.R."/>
        </authorList>
    </citation>
    <scope>NUCLEOTIDE SEQUENCE [LARGE SCALE GENOMIC DNA]</scope>
</reference>
<dbReference type="GO" id="GO:0032259">
    <property type="term" value="P:methylation"/>
    <property type="evidence" value="ECO:0007669"/>
    <property type="project" value="UniProtKB-KW"/>
</dbReference>
<feature type="domain" description="Methyltransferase" evidence="1">
    <location>
        <begin position="40"/>
        <end position="152"/>
    </location>
</feature>
<comment type="caution">
    <text evidence="2">The sequence shown here is derived from an EMBL/GenBank/DDBJ whole genome shotgun (WGS) entry which is preliminary data.</text>
</comment>
<dbReference type="AlphaFoldDB" id="A0A367RXG6"/>
<dbReference type="Gene3D" id="3.40.50.150">
    <property type="entry name" value="Vaccinia Virus protein VP39"/>
    <property type="match status" value="1"/>
</dbReference>
<proteinExistence type="predicted"/>
<name>A0A367RXG6_NOSPU</name>
<organism evidence="2 3">
    <name type="scientific">Nostoc punctiforme NIES-2108</name>
    <dbReference type="NCBI Taxonomy" id="1356359"/>
    <lineage>
        <taxon>Bacteria</taxon>
        <taxon>Bacillati</taxon>
        <taxon>Cyanobacteriota</taxon>
        <taxon>Cyanophyceae</taxon>
        <taxon>Nostocales</taxon>
        <taxon>Nostocaceae</taxon>
        <taxon>Nostoc</taxon>
    </lineage>
</organism>
<evidence type="ECO:0000313" key="3">
    <source>
        <dbReference type="Proteomes" id="UP000252085"/>
    </source>
</evidence>
<dbReference type="Proteomes" id="UP000252085">
    <property type="component" value="Unassembled WGS sequence"/>
</dbReference>
<dbReference type="Pfam" id="PF12147">
    <property type="entry name" value="Methyltransf_20"/>
    <property type="match status" value="1"/>
</dbReference>
<keyword evidence="2" id="KW-0808">Transferase</keyword>
<evidence type="ECO:0000259" key="1">
    <source>
        <dbReference type="Pfam" id="PF12147"/>
    </source>
</evidence>
<evidence type="ECO:0000313" key="2">
    <source>
        <dbReference type="EMBL" id="RCJ39882.1"/>
    </source>
</evidence>
<accession>A0A367RXG6</accession>
<sequence length="227" mass="25159">MPKDWFEWHDLYNSEPKLQQRLQIVREYISHSLDVSLPGIIRVVSVCAGDGRDLLGTLSKHPRAKDVYARLVELDPKLVERGKLAIESAGLAKQIEFVNGDATNSSNYAGAVPADIVIVCGIFGNLADEAELNRLLRNLSLLSKKGSLIIWTRGETKDIRHSDTVRKLLREADFEEVSFKLTPTGDMAVGLHRYLGEGSALLENQQLFVFSGTPNRAAQPVFQTSGE</sequence>
<dbReference type="InterPro" id="IPR029063">
    <property type="entry name" value="SAM-dependent_MTases_sf"/>
</dbReference>
<protein>
    <submittedName>
        <fullName evidence="2">Type 12 methyltransferase</fullName>
    </submittedName>
</protein>
<dbReference type="EMBL" id="LXQE01000085">
    <property type="protein sequence ID" value="RCJ39882.1"/>
    <property type="molecule type" value="Genomic_DNA"/>
</dbReference>
<dbReference type="GO" id="GO:0008168">
    <property type="term" value="F:methyltransferase activity"/>
    <property type="evidence" value="ECO:0007669"/>
    <property type="project" value="UniProtKB-KW"/>
</dbReference>
<gene>
    <name evidence="2" type="ORF">A6769_04770</name>
</gene>
<keyword evidence="2" id="KW-0489">Methyltransferase</keyword>
<dbReference type="InterPro" id="IPR022744">
    <property type="entry name" value="MeTrfase_dom_put"/>
</dbReference>